<evidence type="ECO:0000259" key="8">
    <source>
        <dbReference type="Pfam" id="PF00892"/>
    </source>
</evidence>
<organism evidence="9 10">
    <name type="scientific">Cupriavidus oxalaticus</name>
    <dbReference type="NCBI Taxonomy" id="96344"/>
    <lineage>
        <taxon>Bacteria</taxon>
        <taxon>Pseudomonadati</taxon>
        <taxon>Pseudomonadota</taxon>
        <taxon>Betaproteobacteria</taxon>
        <taxon>Burkholderiales</taxon>
        <taxon>Burkholderiaceae</taxon>
        <taxon>Cupriavidus</taxon>
    </lineage>
</organism>
<dbReference type="InterPro" id="IPR037185">
    <property type="entry name" value="EmrE-like"/>
</dbReference>
<accession>A0A976BBP6</accession>
<feature type="transmembrane region" description="Helical" evidence="7">
    <location>
        <begin position="34"/>
        <end position="54"/>
    </location>
</feature>
<feature type="transmembrane region" description="Helical" evidence="7">
    <location>
        <begin position="281"/>
        <end position="300"/>
    </location>
</feature>
<dbReference type="Pfam" id="PF00892">
    <property type="entry name" value="EamA"/>
    <property type="match status" value="2"/>
</dbReference>
<dbReference type="EMBL" id="OGUS01000118">
    <property type="protein sequence ID" value="SPC13175.1"/>
    <property type="molecule type" value="Genomic_DNA"/>
</dbReference>
<evidence type="ECO:0000256" key="5">
    <source>
        <dbReference type="ARBA" id="ARBA00023136"/>
    </source>
</evidence>
<dbReference type="Proteomes" id="UP000256862">
    <property type="component" value="Chromosome CO2235"/>
</dbReference>
<dbReference type="GO" id="GO:0005886">
    <property type="term" value="C:plasma membrane"/>
    <property type="evidence" value="ECO:0007669"/>
    <property type="project" value="UniProtKB-SubCell"/>
</dbReference>
<comment type="caution">
    <text evidence="9">The sequence shown here is derived from an EMBL/GenBank/DDBJ whole genome shotgun (WGS) entry which is preliminary data.</text>
</comment>
<dbReference type="PANTHER" id="PTHR32322:SF18">
    <property type="entry name" value="S-ADENOSYLMETHIONINE_S-ADENOSYLHOMOCYSTEINE TRANSPORTER"/>
    <property type="match status" value="1"/>
</dbReference>
<feature type="transmembrane region" description="Helical" evidence="7">
    <location>
        <begin position="306"/>
        <end position="326"/>
    </location>
</feature>
<comment type="subcellular location">
    <subcellularLocation>
        <location evidence="1">Cell membrane</location>
        <topology evidence="1">Multi-pass membrane protein</topology>
    </subcellularLocation>
</comment>
<feature type="compositionally biased region" description="Polar residues" evidence="6">
    <location>
        <begin position="16"/>
        <end position="25"/>
    </location>
</feature>
<feature type="region of interest" description="Disordered" evidence="6">
    <location>
        <begin position="1"/>
        <end position="25"/>
    </location>
</feature>
<evidence type="ECO:0000256" key="4">
    <source>
        <dbReference type="ARBA" id="ARBA00022989"/>
    </source>
</evidence>
<feature type="domain" description="EamA" evidence="8">
    <location>
        <begin position="40"/>
        <end position="170"/>
    </location>
</feature>
<evidence type="ECO:0000256" key="6">
    <source>
        <dbReference type="SAM" id="MobiDB-lite"/>
    </source>
</evidence>
<feature type="transmembrane region" description="Helical" evidence="7">
    <location>
        <begin position="60"/>
        <end position="86"/>
    </location>
</feature>
<sequence length="346" mass="37124">MPRHRATRDRGRRLTEASTVPANTSTSASAHSQLFSPVHALFLVASMALVGSNVGLGKSIIAHVPVLLFALLRFVIAIICLAPWYRPARMRQVSRAEWLNLFLQAFFGTFLFTLLMLNGVRLTSAMAAGVITSTIPATVAILSWLVLRERLSRRTVASVLLAVAGIAVLNIARGDSHGAGENSQAWLGNLMILGAVVCESIYVILSRRLTQTLAAIEICAYTHLIGGLLMLPLGLVPLLSFDASTVPAPTWLMLLWYALSASVFSFWLWMKGIRHVPAQLAGVFTSVLPVAAATYGIVFLGEKPGWPHGVALACVLAGIVLASWPGRLAREAWRRKAAGTDPGATG</sequence>
<evidence type="ECO:0000256" key="7">
    <source>
        <dbReference type="SAM" id="Phobius"/>
    </source>
</evidence>
<feature type="transmembrane region" description="Helical" evidence="7">
    <location>
        <begin position="185"/>
        <end position="206"/>
    </location>
</feature>
<feature type="transmembrane region" description="Helical" evidence="7">
    <location>
        <begin position="98"/>
        <end position="120"/>
    </location>
</feature>
<dbReference type="AlphaFoldDB" id="A0A976BBP6"/>
<feature type="domain" description="EamA" evidence="8">
    <location>
        <begin position="187"/>
        <end position="323"/>
    </location>
</feature>
<evidence type="ECO:0000256" key="3">
    <source>
        <dbReference type="ARBA" id="ARBA00022692"/>
    </source>
</evidence>
<feature type="transmembrane region" description="Helical" evidence="7">
    <location>
        <begin position="154"/>
        <end position="173"/>
    </location>
</feature>
<protein>
    <recommendedName>
        <fullName evidence="8">EamA domain-containing protein</fullName>
    </recommendedName>
</protein>
<reference evidence="9 10" key="1">
    <citation type="submission" date="2018-01" db="EMBL/GenBank/DDBJ databases">
        <authorList>
            <person name="Clerissi C."/>
        </authorList>
    </citation>
    <scope>NUCLEOTIDE SEQUENCE [LARGE SCALE GENOMIC DNA]</scope>
    <source>
        <strain evidence="9">Cupriavidus oxalaticus LMG 2235</strain>
    </source>
</reference>
<evidence type="ECO:0000256" key="1">
    <source>
        <dbReference type="ARBA" id="ARBA00004651"/>
    </source>
</evidence>
<keyword evidence="2" id="KW-1003">Cell membrane</keyword>
<feature type="transmembrane region" description="Helical" evidence="7">
    <location>
        <begin position="126"/>
        <end position="147"/>
    </location>
</feature>
<dbReference type="InterPro" id="IPR000620">
    <property type="entry name" value="EamA_dom"/>
</dbReference>
<keyword evidence="5 7" id="KW-0472">Membrane</keyword>
<dbReference type="InterPro" id="IPR050638">
    <property type="entry name" value="AA-Vitamin_Transporters"/>
</dbReference>
<keyword evidence="4 7" id="KW-1133">Transmembrane helix</keyword>
<feature type="transmembrane region" description="Helical" evidence="7">
    <location>
        <begin position="251"/>
        <end position="269"/>
    </location>
</feature>
<evidence type="ECO:0000313" key="9">
    <source>
        <dbReference type="EMBL" id="SPC13175.1"/>
    </source>
</evidence>
<evidence type="ECO:0000313" key="10">
    <source>
        <dbReference type="Proteomes" id="UP000256862"/>
    </source>
</evidence>
<dbReference type="Gene3D" id="1.10.3730.20">
    <property type="match status" value="2"/>
</dbReference>
<proteinExistence type="predicted"/>
<keyword evidence="3 7" id="KW-0812">Transmembrane</keyword>
<dbReference type="PANTHER" id="PTHR32322">
    <property type="entry name" value="INNER MEMBRANE TRANSPORTER"/>
    <property type="match status" value="1"/>
</dbReference>
<evidence type="ECO:0000256" key="2">
    <source>
        <dbReference type="ARBA" id="ARBA00022475"/>
    </source>
</evidence>
<dbReference type="SUPFAM" id="SSF103481">
    <property type="entry name" value="Multidrug resistance efflux transporter EmrE"/>
    <property type="match status" value="2"/>
</dbReference>
<gene>
    <name evidence="9" type="ORF">CO2235_180073</name>
</gene>
<feature type="transmembrane region" description="Helical" evidence="7">
    <location>
        <begin position="218"/>
        <end position="239"/>
    </location>
</feature>
<name>A0A976BBP6_9BURK</name>